<feature type="signal peptide" evidence="1">
    <location>
        <begin position="1"/>
        <end position="26"/>
    </location>
</feature>
<sequence length="118" mass="12335">MSRSIFTRRAWIAGAMAACLAAPAAAQTIGISGVFTAEGRNPDGSAYSGVAVVNEQSGSVQVTWTVGSQTYAGSGVRDGQIVVVNWGQAHPVIYVVMANGNLHGTWQNGTALERLTRR</sequence>
<reference evidence="2 3" key="1">
    <citation type="journal article" date="2014" name="Genome Announc.">
        <title>Draft Genome Sequences of Two Isolates of the Roseobacter Group, Sulfitobacter sp. Strains 3SOLIMAR09 and 1FIGIMAR09, from Harbors of Mallorca Island (Mediterranean Sea).</title>
        <authorList>
            <person name="Mas-Llado M."/>
            <person name="Pina-Villalonga J.M."/>
            <person name="Brunet-Galmes I."/>
            <person name="Nogales B."/>
            <person name="Bosch R."/>
        </authorList>
    </citation>
    <scope>NUCLEOTIDE SEQUENCE [LARGE SCALE GENOMIC DNA]</scope>
    <source>
        <strain evidence="2 3">1FIGIMAR09</strain>
    </source>
</reference>
<name>A0A061SU65_9RHOB</name>
<comment type="caution">
    <text evidence="2">The sequence shown here is derived from an EMBL/GenBank/DDBJ whole genome shotgun (WGS) entry which is preliminary data.</text>
</comment>
<dbReference type="STRING" id="83219.PM02_12105"/>
<keyword evidence="3" id="KW-1185">Reference proteome</keyword>
<gene>
    <name evidence="2" type="ORF">PM02_12105</name>
</gene>
<evidence type="ECO:0000256" key="1">
    <source>
        <dbReference type="SAM" id="SignalP"/>
    </source>
</evidence>
<evidence type="ECO:0000313" key="2">
    <source>
        <dbReference type="EMBL" id="KAJ02830.1"/>
    </source>
</evidence>
<dbReference type="AlphaFoldDB" id="A0A061SU65"/>
<keyword evidence="1" id="KW-0732">Signal</keyword>
<dbReference type="eggNOG" id="COG0457">
    <property type="taxonomic scope" value="Bacteria"/>
</dbReference>
<dbReference type="RefSeq" id="WP_037908712.1">
    <property type="nucleotide sequence ID" value="NZ_JEMU01000009.1"/>
</dbReference>
<organism evidence="2 3">
    <name type="scientific">Sulfitobacter mediterraneus</name>
    <dbReference type="NCBI Taxonomy" id="83219"/>
    <lineage>
        <taxon>Bacteria</taxon>
        <taxon>Pseudomonadati</taxon>
        <taxon>Pseudomonadota</taxon>
        <taxon>Alphaproteobacteria</taxon>
        <taxon>Rhodobacterales</taxon>
        <taxon>Roseobacteraceae</taxon>
        <taxon>Sulfitobacter</taxon>
    </lineage>
</organism>
<protein>
    <recommendedName>
        <fullName evidence="4">Fibronectin-binding protein</fullName>
    </recommendedName>
</protein>
<accession>A0A061SU65</accession>
<evidence type="ECO:0008006" key="4">
    <source>
        <dbReference type="Google" id="ProtNLM"/>
    </source>
</evidence>
<dbReference type="EMBL" id="JEMU01000009">
    <property type="protein sequence ID" value="KAJ02830.1"/>
    <property type="molecule type" value="Genomic_DNA"/>
</dbReference>
<evidence type="ECO:0000313" key="3">
    <source>
        <dbReference type="Proteomes" id="UP000027337"/>
    </source>
</evidence>
<dbReference type="Proteomes" id="UP000027337">
    <property type="component" value="Unassembled WGS sequence"/>
</dbReference>
<proteinExistence type="predicted"/>
<feature type="chain" id="PRO_5001606775" description="Fibronectin-binding protein" evidence="1">
    <location>
        <begin position="27"/>
        <end position="118"/>
    </location>
</feature>